<evidence type="ECO:0000256" key="11">
    <source>
        <dbReference type="ARBA" id="ARBA00023286"/>
    </source>
</evidence>
<comment type="subcellular location">
    <subcellularLocation>
        <location evidence="1">Membrane</location>
        <topology evidence="1">Multi-pass membrane protein</topology>
    </subcellularLocation>
</comment>
<feature type="transmembrane region" description="Helical" evidence="14">
    <location>
        <begin position="765"/>
        <end position="791"/>
    </location>
</feature>
<reference evidence="16" key="1">
    <citation type="submission" date="2023-03" db="EMBL/GenBank/DDBJ databases">
        <title>Chromosome-scale reference genome and RAD-based genetic map of yellow starthistle (Centaurea solstitialis) reveal putative structural variation and QTLs associated with invader traits.</title>
        <authorList>
            <person name="Reatini B."/>
            <person name="Cang F.A."/>
            <person name="Jiang Q."/>
            <person name="Mckibben M.T.W."/>
            <person name="Barker M.S."/>
            <person name="Rieseberg L.H."/>
            <person name="Dlugosch K.M."/>
        </authorList>
    </citation>
    <scope>NUCLEOTIDE SEQUENCE</scope>
    <source>
        <strain evidence="16">CAN-66</strain>
        <tissue evidence="16">Leaf</tissue>
    </source>
</reference>
<evidence type="ECO:0000256" key="1">
    <source>
        <dbReference type="ARBA" id="ARBA00004141"/>
    </source>
</evidence>
<keyword evidence="3 13" id="KW-0813">Transport</keyword>
<dbReference type="SMART" id="SM00079">
    <property type="entry name" value="PBPe"/>
    <property type="match status" value="1"/>
</dbReference>
<dbReference type="SUPFAM" id="SSF53822">
    <property type="entry name" value="Periplasmic binding protein-like I"/>
    <property type="match status" value="1"/>
</dbReference>
<dbReference type="Pfam" id="PF00060">
    <property type="entry name" value="Lig_chan"/>
    <property type="match status" value="1"/>
</dbReference>
<evidence type="ECO:0000256" key="8">
    <source>
        <dbReference type="ARBA" id="ARBA00023136"/>
    </source>
</evidence>
<evidence type="ECO:0000256" key="10">
    <source>
        <dbReference type="ARBA" id="ARBA00023180"/>
    </source>
</evidence>
<dbReference type="InterPro" id="IPR015683">
    <property type="entry name" value="Ionotropic_Glu_rcpt"/>
</dbReference>
<dbReference type="InterPro" id="IPR001320">
    <property type="entry name" value="Iontro_rcpt_C"/>
</dbReference>
<evidence type="ECO:0000256" key="14">
    <source>
        <dbReference type="SAM" id="Phobius"/>
    </source>
</evidence>
<evidence type="ECO:0000256" key="9">
    <source>
        <dbReference type="ARBA" id="ARBA00023170"/>
    </source>
</evidence>
<evidence type="ECO:0000256" key="3">
    <source>
        <dbReference type="ARBA" id="ARBA00022448"/>
    </source>
</evidence>
<keyword evidence="5" id="KW-0732">Signal</keyword>
<keyword evidence="17" id="KW-1185">Reference proteome</keyword>
<dbReference type="Pfam" id="PF10613">
    <property type="entry name" value="Lig_chan-Glu_bd"/>
    <property type="match status" value="1"/>
</dbReference>
<comment type="function">
    <text evidence="13">Glutamate-gated receptor that probably acts as non-selective cation channel.</text>
</comment>
<dbReference type="PANTHER" id="PTHR34836:SF6">
    <property type="entry name" value="PERIPLASMIC BINDING PROTEIN-LIKE I"/>
    <property type="match status" value="1"/>
</dbReference>
<dbReference type="InterPro" id="IPR028082">
    <property type="entry name" value="Peripla_BP_I"/>
</dbReference>
<dbReference type="Gene3D" id="3.40.190.10">
    <property type="entry name" value="Periplasmic binding protein-like II"/>
    <property type="match status" value="2"/>
</dbReference>
<dbReference type="Proteomes" id="UP001172457">
    <property type="component" value="Chromosome 1"/>
</dbReference>
<dbReference type="PIRSF" id="PIRSF037090">
    <property type="entry name" value="Iontro_Glu-like_rcpt_pln"/>
    <property type="match status" value="1"/>
</dbReference>
<evidence type="ECO:0000256" key="7">
    <source>
        <dbReference type="ARBA" id="ARBA00023065"/>
    </source>
</evidence>
<dbReference type="FunFam" id="1.10.287.70:FF:000037">
    <property type="entry name" value="Glutamate receptor"/>
    <property type="match status" value="1"/>
</dbReference>
<dbReference type="EMBL" id="JARYMX010000001">
    <property type="protein sequence ID" value="KAJ9567208.1"/>
    <property type="molecule type" value="Genomic_DNA"/>
</dbReference>
<dbReference type="InterPro" id="IPR019594">
    <property type="entry name" value="Glu/Gly-bd"/>
</dbReference>
<evidence type="ECO:0000259" key="15">
    <source>
        <dbReference type="SMART" id="SM00079"/>
    </source>
</evidence>
<dbReference type="GO" id="GO:0016020">
    <property type="term" value="C:membrane"/>
    <property type="evidence" value="ECO:0007669"/>
    <property type="project" value="UniProtKB-SubCell"/>
</dbReference>
<accession>A0AA38TUB9</accession>
<dbReference type="InterPro" id="IPR017103">
    <property type="entry name" value="Iontropic_Glu_rcpt_pln"/>
</dbReference>
<keyword evidence="4 14" id="KW-0812">Transmembrane</keyword>
<keyword evidence="12 13" id="KW-0407">Ion channel</keyword>
<keyword evidence="10" id="KW-0325">Glycoprotein</keyword>
<dbReference type="InterPro" id="IPR001828">
    <property type="entry name" value="ANF_lig-bd_rcpt"/>
</dbReference>
<evidence type="ECO:0000313" key="17">
    <source>
        <dbReference type="Proteomes" id="UP001172457"/>
    </source>
</evidence>
<evidence type="ECO:0000313" key="16">
    <source>
        <dbReference type="EMBL" id="KAJ9567208.1"/>
    </source>
</evidence>
<dbReference type="GO" id="GO:0015276">
    <property type="term" value="F:ligand-gated monoatomic ion channel activity"/>
    <property type="evidence" value="ECO:0007669"/>
    <property type="project" value="InterPro"/>
</dbReference>
<keyword evidence="7 13" id="KW-0406">Ion transport</keyword>
<keyword evidence="9 13" id="KW-0675">Receptor</keyword>
<evidence type="ECO:0000256" key="5">
    <source>
        <dbReference type="ARBA" id="ARBA00022729"/>
    </source>
</evidence>
<keyword evidence="6 14" id="KW-1133">Transmembrane helix</keyword>
<name>A0AA38TUB9_9ASTR</name>
<comment type="similarity">
    <text evidence="2 13">Belongs to the glutamate-gated ion channel (TC 1.A.10.1) family.</text>
</comment>
<organism evidence="16 17">
    <name type="scientific">Centaurea solstitialis</name>
    <name type="common">yellow star-thistle</name>
    <dbReference type="NCBI Taxonomy" id="347529"/>
    <lineage>
        <taxon>Eukaryota</taxon>
        <taxon>Viridiplantae</taxon>
        <taxon>Streptophyta</taxon>
        <taxon>Embryophyta</taxon>
        <taxon>Tracheophyta</taxon>
        <taxon>Spermatophyta</taxon>
        <taxon>Magnoliopsida</taxon>
        <taxon>eudicotyledons</taxon>
        <taxon>Gunneridae</taxon>
        <taxon>Pentapetalae</taxon>
        <taxon>asterids</taxon>
        <taxon>campanulids</taxon>
        <taxon>Asterales</taxon>
        <taxon>Asteraceae</taxon>
        <taxon>Carduoideae</taxon>
        <taxon>Cardueae</taxon>
        <taxon>Centaureinae</taxon>
        <taxon>Centaurea</taxon>
    </lineage>
</organism>
<dbReference type="Gene3D" id="1.10.287.70">
    <property type="match status" value="1"/>
</dbReference>
<feature type="transmembrane region" description="Helical" evidence="14">
    <location>
        <begin position="935"/>
        <end position="955"/>
    </location>
</feature>
<evidence type="ECO:0000256" key="6">
    <source>
        <dbReference type="ARBA" id="ARBA00022989"/>
    </source>
</evidence>
<feature type="transmembrane region" description="Helical" evidence="14">
    <location>
        <begin position="705"/>
        <end position="723"/>
    </location>
</feature>
<sequence>MLAGRKLAFIMRLLVRAFESSGVMYLYELLWLTFGCKVFDEMLPSGEFLNPKFRKNPSRALIVLQPTSQEDLTYKEISVGVILDMGSWVGKTVHSCVTITLSEFYKVNSHYQTRIVVHYRDTQGETLHALHTTRKDDRRRKEDQLFLEMSNKKGAHLLLIMLMLLCFWVQPKAQDDSAYMEIPVGVLLNMRSLVGKTVHSCITITLSEFYKVNSHYRTRIVVHNRDTQGETLHALHTAFDLLEKTKVQAIIGSDSTAEAKLMAVLGDEARIPILSLSPTPSSHNHPYFLQIAHDETIQFKGIAAMAESFGWKNLIVICEDTDNGRDMAMFMANAFQEKSISVTYRSLISTSASNELVQEELHKLLNMQTKIFVLHTSPSLASYLLQNANYLGMMGEGYKWIISSKTVDFLNIMDGEVMESMQGAVGFRSYIPQSRDLHNFTAKWRKEYDGKDMNAYGIWAHDAVSALAISVERMQADKSKYTKTSGSSQKGTTLLNQMLRISFQGVGGVFQFRNRRVAAHVLEIINVIGKRKHRVGFWTKEASFTKKIGKPNSFSNDVLKAIIWPGGISSHSMRLSSKNLRIAVPVNCRSRRLFQVNNDAENNSTIVSGFCAEVFLTAFAAFQDVTFHFVPIMNNAKDGDRGYNDLIDLVHSGEFDAAIGDISIIANRSQYVDFTLPYTDLGLATLSRNADASMWIFMEPLSSNLWLVSACFFILLALVIWILEHRTNKEFQGSRGQQVGTTIWFAFSTLVYAQRQKLQSNLSRFVVIVWLFVVLVLTSSYTATLSSLLTIEQIQLASKRNSIGYSYAILRGGINNFTPGTRLESYITLEAYADALSRGSKKGGVDAIVDEIPYIKAFLAEYPSGYSMTISETTTNGFGFVFARGSPWAPEISRQIARLREDGTLNKLENKWLNQQSMDSVPTTKILSLKDLRGLFVISGVSMAAAVFLFMLYLVREKVRNYLSAAGCRPEED</sequence>
<dbReference type="AlphaFoldDB" id="A0AA38TUB9"/>
<evidence type="ECO:0000256" key="4">
    <source>
        <dbReference type="ARBA" id="ARBA00022692"/>
    </source>
</evidence>
<feature type="domain" description="Ionotropic glutamate receptor C-terminal" evidence="15">
    <location>
        <begin position="581"/>
        <end position="915"/>
    </location>
</feature>
<evidence type="ECO:0000256" key="12">
    <source>
        <dbReference type="ARBA" id="ARBA00023303"/>
    </source>
</evidence>
<proteinExistence type="inferred from homology"/>
<comment type="caution">
    <text evidence="16">The sequence shown here is derived from an EMBL/GenBank/DDBJ whole genome shotgun (WGS) entry which is preliminary data.</text>
</comment>
<evidence type="ECO:0000256" key="2">
    <source>
        <dbReference type="ARBA" id="ARBA00008685"/>
    </source>
</evidence>
<dbReference type="SUPFAM" id="SSF53850">
    <property type="entry name" value="Periplasmic binding protein-like II"/>
    <property type="match status" value="1"/>
</dbReference>
<evidence type="ECO:0000256" key="13">
    <source>
        <dbReference type="PIRNR" id="PIRNR037090"/>
    </source>
</evidence>
<keyword evidence="8 13" id="KW-0472">Membrane</keyword>
<keyword evidence="11 13" id="KW-1071">Ligand-gated ion channel</keyword>
<dbReference type="Pfam" id="PF01094">
    <property type="entry name" value="ANF_receptor"/>
    <property type="match status" value="1"/>
</dbReference>
<dbReference type="PANTHER" id="PTHR34836">
    <property type="entry name" value="OS06G0188250 PROTEIN"/>
    <property type="match status" value="1"/>
</dbReference>
<dbReference type="Gene3D" id="3.40.50.2300">
    <property type="match status" value="2"/>
</dbReference>
<protein>
    <recommendedName>
        <fullName evidence="13">Glutamate receptor</fullName>
    </recommendedName>
</protein>
<gene>
    <name evidence="16" type="ORF">OSB04_003174</name>
</gene>
<dbReference type="CDD" id="cd19990">
    <property type="entry name" value="PBP1_GABAb_receptor_plant"/>
    <property type="match status" value="1"/>
</dbReference>
<dbReference type="InterPro" id="IPR044440">
    <property type="entry name" value="GABAb_receptor_plant_PBP1"/>
</dbReference>